<dbReference type="InterPro" id="IPR036101">
    <property type="entry name" value="CarD-like/TRCF_RID_sf"/>
</dbReference>
<dbReference type="GO" id="GO:0009303">
    <property type="term" value="P:rRNA transcription"/>
    <property type="evidence" value="ECO:0007669"/>
    <property type="project" value="TreeGrafter"/>
</dbReference>
<dbReference type="Proteomes" id="UP000325797">
    <property type="component" value="Chromosome"/>
</dbReference>
<name>A0A5J6N7R4_9PROT</name>
<dbReference type="SUPFAM" id="SSF141259">
    <property type="entry name" value="CarD-like"/>
    <property type="match status" value="1"/>
</dbReference>
<reference evidence="3 4" key="1">
    <citation type="submission" date="2019-08" db="EMBL/GenBank/DDBJ databases">
        <title>Hyperibacter terrae gen. nov., sp. nov. and Hyperibacter viscosus sp. nov., two new members in the family Rhodospirillaceae isolated from the rhizosphere of Hypericum perforatum.</title>
        <authorList>
            <person name="Noviana Z."/>
        </authorList>
    </citation>
    <scope>NUCLEOTIDE SEQUENCE [LARGE SCALE GENOMIC DNA]</scope>
    <source>
        <strain evidence="3 4">R5959</strain>
    </source>
</reference>
<dbReference type="Gene3D" id="2.40.10.170">
    <property type="match status" value="1"/>
</dbReference>
<gene>
    <name evidence="3" type="ORF">FRZ61_48650</name>
</gene>
<dbReference type="InterPro" id="IPR052531">
    <property type="entry name" value="CarD-like_regulator"/>
</dbReference>
<dbReference type="PANTHER" id="PTHR38447:SF1">
    <property type="entry name" value="RNA POLYMERASE-BINDING TRANSCRIPTION FACTOR CARD"/>
    <property type="match status" value="1"/>
</dbReference>
<feature type="compositionally biased region" description="Low complexity" evidence="1">
    <location>
        <begin position="8"/>
        <end position="31"/>
    </location>
</feature>
<evidence type="ECO:0000313" key="4">
    <source>
        <dbReference type="Proteomes" id="UP000325797"/>
    </source>
</evidence>
<dbReference type="Pfam" id="PF21095">
    <property type="entry name" value="CarD_C"/>
    <property type="match status" value="1"/>
</dbReference>
<accession>A0A5J6N7R4</accession>
<evidence type="ECO:0000313" key="3">
    <source>
        <dbReference type="EMBL" id="QEX24923.1"/>
    </source>
</evidence>
<feature type="domain" description="CarD-like/TRCF RNAP-interacting" evidence="2">
    <location>
        <begin position="125"/>
        <end position="235"/>
    </location>
</feature>
<dbReference type="SMART" id="SM01058">
    <property type="entry name" value="CarD_TRCF"/>
    <property type="match status" value="1"/>
</dbReference>
<dbReference type="KEGG" id="hadh:FRZ61_48650"/>
<dbReference type="Gene3D" id="1.20.58.1290">
    <property type="entry name" value="CarD-like, C-terminal domain"/>
    <property type="match status" value="1"/>
</dbReference>
<feature type="region of interest" description="Disordered" evidence="1">
    <location>
        <begin position="1"/>
        <end position="104"/>
    </location>
</feature>
<proteinExistence type="predicted"/>
<dbReference type="PANTHER" id="PTHR38447">
    <property type="entry name" value="TRANSCRIPTION FACTOR YDEB-RELATED"/>
    <property type="match status" value="1"/>
</dbReference>
<dbReference type="InterPro" id="IPR003711">
    <property type="entry name" value="CarD-like/TRCF_RID"/>
</dbReference>
<keyword evidence="4" id="KW-1185">Reference proteome</keyword>
<dbReference type="Pfam" id="PF02559">
    <property type="entry name" value="CarD_TRCF_RID"/>
    <property type="match status" value="1"/>
</dbReference>
<dbReference type="InterPro" id="IPR042215">
    <property type="entry name" value="CarD-like_C"/>
</dbReference>
<organism evidence="3 4">
    <name type="scientific">Hypericibacter adhaerens</name>
    <dbReference type="NCBI Taxonomy" id="2602016"/>
    <lineage>
        <taxon>Bacteria</taxon>
        <taxon>Pseudomonadati</taxon>
        <taxon>Pseudomonadota</taxon>
        <taxon>Alphaproteobacteria</taxon>
        <taxon>Rhodospirillales</taxon>
        <taxon>Dongiaceae</taxon>
        <taxon>Hypericibacter</taxon>
    </lineage>
</organism>
<feature type="compositionally biased region" description="Low complexity" evidence="1">
    <location>
        <begin position="54"/>
        <end position="104"/>
    </location>
</feature>
<evidence type="ECO:0000259" key="2">
    <source>
        <dbReference type="SMART" id="SM01058"/>
    </source>
</evidence>
<protein>
    <recommendedName>
        <fullName evidence="2">CarD-like/TRCF RNAP-interacting domain-containing protein</fullName>
    </recommendedName>
</protein>
<sequence length="284" mass="30393">MTTRTKPKAAPAKAPAGKTAAKSAAAKAKPVTAKKKPAAKPAPAKTHKPKEAPKAAAKPVAKSAHPAHPAHAPAKPAHPAAAAKTVQPPAKPVATAPAAKPAAPVKPVLVKPVPAKPHKPLEDVTFRAGDHVVYPTHGVGKVLGIESQEISGHSLQVITVHFEKDRMTLRVPVSKARNSGLRRLSSRKVMDTALQTLKGRSRVKRTMWSRRAQEYEAKINSGDPVSIAEVVRDLHRNADQPDQSYSERQIYQAALDRLVRELAAVEDIDEQSATQRLEQLLKAA</sequence>
<dbReference type="AlphaFoldDB" id="A0A5J6N7R4"/>
<evidence type="ECO:0000256" key="1">
    <source>
        <dbReference type="SAM" id="MobiDB-lite"/>
    </source>
</evidence>
<dbReference type="InterPro" id="IPR048792">
    <property type="entry name" value="CarD_C"/>
</dbReference>
<dbReference type="OrthoDB" id="9786074at2"/>
<dbReference type="EMBL" id="CP042582">
    <property type="protein sequence ID" value="QEX24923.1"/>
    <property type="molecule type" value="Genomic_DNA"/>
</dbReference>